<evidence type="ECO:0000256" key="7">
    <source>
        <dbReference type="SAM" id="Phobius"/>
    </source>
</evidence>
<keyword evidence="2" id="KW-0004">4Fe-4S</keyword>
<evidence type="ECO:0000256" key="3">
    <source>
        <dbReference type="ARBA" id="ARBA00022723"/>
    </source>
</evidence>
<reference evidence="9" key="1">
    <citation type="submission" date="2018-06" db="EMBL/GenBank/DDBJ databases">
        <authorList>
            <person name="Zhirakovskaya E."/>
        </authorList>
    </citation>
    <scope>NUCLEOTIDE SEQUENCE</scope>
</reference>
<feature type="transmembrane region" description="Helical" evidence="7">
    <location>
        <begin position="215"/>
        <end position="240"/>
    </location>
</feature>
<keyword evidence="5" id="KW-0408">Iron</keyword>
<evidence type="ECO:0000256" key="1">
    <source>
        <dbReference type="ARBA" id="ARBA00022448"/>
    </source>
</evidence>
<dbReference type="PANTHER" id="PTHR30176:SF3">
    <property type="entry name" value="FERREDOXIN-TYPE PROTEIN NAPH"/>
    <property type="match status" value="1"/>
</dbReference>
<evidence type="ECO:0000256" key="2">
    <source>
        <dbReference type="ARBA" id="ARBA00022485"/>
    </source>
</evidence>
<keyword evidence="7" id="KW-0812">Transmembrane</keyword>
<feature type="transmembrane region" description="Helical" evidence="7">
    <location>
        <begin position="184"/>
        <end position="209"/>
    </location>
</feature>
<dbReference type="GO" id="GO:0051539">
    <property type="term" value="F:4 iron, 4 sulfur cluster binding"/>
    <property type="evidence" value="ECO:0007669"/>
    <property type="project" value="UniProtKB-KW"/>
</dbReference>
<evidence type="ECO:0000256" key="4">
    <source>
        <dbReference type="ARBA" id="ARBA00022982"/>
    </source>
</evidence>
<keyword evidence="7" id="KW-0472">Membrane</keyword>
<feature type="transmembrane region" description="Helical" evidence="7">
    <location>
        <begin position="33"/>
        <end position="52"/>
    </location>
</feature>
<dbReference type="Pfam" id="PF12801">
    <property type="entry name" value="Fer4_5"/>
    <property type="match status" value="2"/>
</dbReference>
<dbReference type="AlphaFoldDB" id="A0A3B0YKC1"/>
<organism evidence="9">
    <name type="scientific">hydrothermal vent metagenome</name>
    <dbReference type="NCBI Taxonomy" id="652676"/>
    <lineage>
        <taxon>unclassified sequences</taxon>
        <taxon>metagenomes</taxon>
        <taxon>ecological metagenomes</taxon>
    </lineage>
</organism>
<name>A0A3B0YKC1_9ZZZZ</name>
<dbReference type="InterPro" id="IPR051684">
    <property type="entry name" value="Electron_Trans/Redox"/>
</dbReference>
<proteinExistence type="predicted"/>
<accession>A0A3B0YKC1</accession>
<protein>
    <submittedName>
        <fullName evidence="9">Polyferredoxin NapH (Periplasmic nitrate reductase)</fullName>
    </submittedName>
</protein>
<gene>
    <name evidence="9" type="ORF">MNBD_GAMMA10-1803</name>
</gene>
<sequence length="343" mass="38587">MDSKEAPEKIKREKMKPEKKPLFIWRHLNKLRWVILMSVFLMLIFLPFAHVYQTFVASFSYDLLDPGEKQLYDLMEMLTSPFISDPATDLDAIKGNTWSANFFGYKISDPLSVVSQIAAGLSFYWPFILTALIPVILSVVFGRFFCGWICPATFLYELNSILSLWLQHAGVKVGRRRLNRQLKYWVLGIGIAISAISGSVLISMIYPPAIIGREIYFGVALGGFGAGLVFFALTLLFDLLVSRRGFCRYICPGGALYSLLGHFRVFRIKRIVENCNDCAKCNAVCEFGLDPLRDDFGQECNNCTACIAVCPTDALTFSIKLFDNNNQGPGHLGKTYKKSSLQD</sequence>
<evidence type="ECO:0000256" key="5">
    <source>
        <dbReference type="ARBA" id="ARBA00023004"/>
    </source>
</evidence>
<evidence type="ECO:0000313" key="9">
    <source>
        <dbReference type="EMBL" id="VAW68776.1"/>
    </source>
</evidence>
<keyword evidence="1" id="KW-0813">Transport</keyword>
<dbReference type="PANTHER" id="PTHR30176">
    <property type="entry name" value="FERREDOXIN-TYPE PROTEIN NAPH"/>
    <property type="match status" value="1"/>
</dbReference>
<dbReference type="PROSITE" id="PS00198">
    <property type="entry name" value="4FE4S_FER_1"/>
    <property type="match status" value="1"/>
</dbReference>
<dbReference type="GO" id="GO:0046872">
    <property type="term" value="F:metal ion binding"/>
    <property type="evidence" value="ECO:0007669"/>
    <property type="project" value="UniProtKB-KW"/>
</dbReference>
<keyword evidence="6" id="KW-0411">Iron-sulfur</keyword>
<keyword evidence="7" id="KW-1133">Transmembrane helix</keyword>
<dbReference type="InterPro" id="IPR017896">
    <property type="entry name" value="4Fe4S_Fe-S-bd"/>
</dbReference>
<keyword evidence="4" id="KW-0249">Electron transport</keyword>
<dbReference type="SUPFAM" id="SSF54862">
    <property type="entry name" value="4Fe-4S ferredoxins"/>
    <property type="match status" value="1"/>
</dbReference>
<dbReference type="EMBL" id="UOFJ01000368">
    <property type="protein sequence ID" value="VAW68776.1"/>
    <property type="molecule type" value="Genomic_DNA"/>
</dbReference>
<feature type="transmembrane region" description="Helical" evidence="7">
    <location>
        <begin position="123"/>
        <end position="146"/>
    </location>
</feature>
<dbReference type="PROSITE" id="PS51379">
    <property type="entry name" value="4FE4S_FER_2"/>
    <property type="match status" value="1"/>
</dbReference>
<evidence type="ECO:0000256" key="6">
    <source>
        <dbReference type="ARBA" id="ARBA00023014"/>
    </source>
</evidence>
<dbReference type="GO" id="GO:0005886">
    <property type="term" value="C:plasma membrane"/>
    <property type="evidence" value="ECO:0007669"/>
    <property type="project" value="TreeGrafter"/>
</dbReference>
<dbReference type="InterPro" id="IPR017900">
    <property type="entry name" value="4Fe4S_Fe_S_CS"/>
</dbReference>
<keyword evidence="3" id="KW-0479">Metal-binding</keyword>
<evidence type="ECO:0000259" key="8">
    <source>
        <dbReference type="PROSITE" id="PS51379"/>
    </source>
</evidence>
<feature type="domain" description="4Fe-4S ferredoxin-type" evidence="8">
    <location>
        <begin position="289"/>
        <end position="320"/>
    </location>
</feature>